<dbReference type="InterPro" id="IPR036953">
    <property type="entry name" value="GreA/GreB_C_sf"/>
</dbReference>
<dbReference type="InterPro" id="IPR036805">
    <property type="entry name" value="Tscrpt_elong_fac_GreA/B_N_sf"/>
</dbReference>
<dbReference type="AlphaFoldDB" id="A0A841R4L5"/>
<dbReference type="RefSeq" id="WP_184743064.1">
    <property type="nucleotide sequence ID" value="NZ_JACHGJ010000001.1"/>
</dbReference>
<dbReference type="GO" id="GO:0003746">
    <property type="term" value="F:translation elongation factor activity"/>
    <property type="evidence" value="ECO:0007669"/>
    <property type="project" value="UniProtKB-KW"/>
</dbReference>
<dbReference type="GO" id="GO:0003677">
    <property type="term" value="F:DNA binding"/>
    <property type="evidence" value="ECO:0007669"/>
    <property type="project" value="UniProtKB-KW"/>
</dbReference>
<organism evidence="7 8">
    <name type="scientific">Spirochaeta isovalerica</name>
    <dbReference type="NCBI Taxonomy" id="150"/>
    <lineage>
        <taxon>Bacteria</taxon>
        <taxon>Pseudomonadati</taxon>
        <taxon>Spirochaetota</taxon>
        <taxon>Spirochaetia</taxon>
        <taxon>Spirochaetales</taxon>
        <taxon>Spirochaetaceae</taxon>
        <taxon>Spirochaeta</taxon>
    </lineage>
</organism>
<feature type="domain" description="Transcription elongation factor GreA/GreB N-terminal" evidence="6">
    <location>
        <begin position="747"/>
        <end position="813"/>
    </location>
</feature>
<evidence type="ECO:0000313" key="8">
    <source>
        <dbReference type="Proteomes" id="UP000587760"/>
    </source>
</evidence>
<dbReference type="NCBIfam" id="TIGR01462">
    <property type="entry name" value="greA"/>
    <property type="match status" value="1"/>
</dbReference>
<sequence>MSENIINKIENLLNEEKWTRATLSNYTIANFQDLDELIKEVITNESENEVKQLCDEHLEHTKNSIIALYIAGVIALNRQLVDDSNLLMLIKIFSDNHKVNIVEYLSNRILEFGENKYALRVLADCYDTENQQDEKIKIWERLVRVDYEEAEIVRQLAEIEEENGKKEAAVSLYKKAIHRYINKKLYNNVRETWNKLIELSSEDLEFFFLVEKKIAKTLNSEKSIDLLEELYPVFTEKEDWDTAIVIIKRILKYDIRNDWARKQITKCFRNKYADHSQLEEYIKISNLNDRWRNAAEAIADFEKHISFDAGNFVSHKSWGVGIIKSIDDDTIVIDFVKKRGHSMSLKMAVSSLQSLPKSHIWVLKSVWTKEKLKSRIKKDIPWALKIIIRSFNNSADMKKIKSEIVPSILTPGEWSTWSTEARKILKTDSAFGNMPDKADQYLVRDKPISFEEKTSNKFKAETDFFDKLQTINEFLDDSEPDSDYFLDMFNYFTSFLKAANVNEHVLCSFLFVQKLIKTYPFLNPGITYGFKDVFDDIGEIEEVENVFKKIESAELRRDFLLQIKKNIENWHEYYVRLFPISLSRQILVDLDTNGYSSEINKLISEIVNHYREYREAFIWVAKNAKEDNWFSRLDIRYEKILINMIHLLDITFRDVSTKKYAAANRKINRSISTFLFKENTLEEFILNSNEDSVTRLYSLLQDVKDLDPSIKIDLKQKIIEKFPGIQFYGKQQTESVSSVNRGIFCLEESLVAKKKELKHILEVEVPKNSKEIGVAIEMGDLKENAEYKAGKEKQEALNIAVGRLKEEIEKAKIFDFKNSDTSKVSFGMKVALENLKTNENESFTILGPWESDPSNNVISYLSPFGNELLGAKAGNELSFVINERVFNYKVLSIESYK</sequence>
<keyword evidence="4" id="KW-0238">DNA-binding</keyword>
<reference evidence="7 8" key="1">
    <citation type="submission" date="2020-08" db="EMBL/GenBank/DDBJ databases">
        <title>Genomic Encyclopedia of Type Strains, Phase IV (KMG-IV): sequencing the most valuable type-strain genomes for metagenomic binning, comparative biology and taxonomic classification.</title>
        <authorList>
            <person name="Goeker M."/>
        </authorList>
    </citation>
    <scope>NUCLEOTIDE SEQUENCE [LARGE SCALE GENOMIC DNA]</scope>
    <source>
        <strain evidence="7 8">DSM 2461</strain>
    </source>
</reference>
<gene>
    <name evidence="7" type="ORF">HNR50_000438</name>
</gene>
<dbReference type="GO" id="GO:0006354">
    <property type="term" value="P:DNA-templated transcription elongation"/>
    <property type="evidence" value="ECO:0007669"/>
    <property type="project" value="TreeGrafter"/>
</dbReference>
<keyword evidence="7" id="KW-0251">Elongation factor</keyword>
<dbReference type="PROSITE" id="PS00829">
    <property type="entry name" value="GREAB_1"/>
    <property type="match status" value="1"/>
</dbReference>
<dbReference type="GO" id="GO:0032784">
    <property type="term" value="P:regulation of DNA-templated transcription elongation"/>
    <property type="evidence" value="ECO:0007669"/>
    <property type="project" value="InterPro"/>
</dbReference>
<dbReference type="Pfam" id="PF01272">
    <property type="entry name" value="GreA_GreB"/>
    <property type="match status" value="1"/>
</dbReference>
<dbReference type="Gene3D" id="1.10.287.180">
    <property type="entry name" value="Transcription elongation factor, GreA/GreB, N-terminal domain"/>
    <property type="match status" value="1"/>
</dbReference>
<dbReference type="InterPro" id="IPR023459">
    <property type="entry name" value="Tscrpt_elong_fac_GreA/B_fam"/>
</dbReference>
<name>A0A841R4L5_9SPIO</name>
<dbReference type="SUPFAM" id="SSF54534">
    <property type="entry name" value="FKBP-like"/>
    <property type="match status" value="1"/>
</dbReference>
<dbReference type="InterPro" id="IPR022691">
    <property type="entry name" value="Tscrpt_elong_fac_GreA/B_N"/>
</dbReference>
<dbReference type="NCBIfam" id="NF011309">
    <property type="entry name" value="PRK14720.1"/>
    <property type="match status" value="1"/>
</dbReference>
<dbReference type="InterPro" id="IPR001437">
    <property type="entry name" value="Tscrpt_elong_fac_GreA/B_C"/>
</dbReference>
<evidence type="ECO:0000256" key="2">
    <source>
        <dbReference type="ARBA" id="ARBA00023015"/>
    </source>
</evidence>
<evidence type="ECO:0000259" key="5">
    <source>
        <dbReference type="Pfam" id="PF01272"/>
    </source>
</evidence>
<comment type="similarity">
    <text evidence="1 4">Belongs to the GreA/GreB family.</text>
</comment>
<dbReference type="InterPro" id="IPR018151">
    <property type="entry name" value="TF_GreA/GreB_CS"/>
</dbReference>
<keyword evidence="7" id="KW-0648">Protein biosynthesis</keyword>
<keyword evidence="2 4" id="KW-0805">Transcription regulation</keyword>
<dbReference type="SUPFAM" id="SSF48452">
    <property type="entry name" value="TPR-like"/>
    <property type="match status" value="1"/>
</dbReference>
<dbReference type="Pfam" id="PF03449">
    <property type="entry name" value="GreA_GreB_N"/>
    <property type="match status" value="1"/>
</dbReference>
<evidence type="ECO:0000313" key="7">
    <source>
        <dbReference type="EMBL" id="MBB6478805.1"/>
    </source>
</evidence>
<dbReference type="PANTHER" id="PTHR30437">
    <property type="entry name" value="TRANSCRIPTION ELONGATION FACTOR GREA"/>
    <property type="match status" value="1"/>
</dbReference>
<evidence type="ECO:0000256" key="1">
    <source>
        <dbReference type="ARBA" id="ARBA00008213"/>
    </source>
</evidence>
<dbReference type="InterPro" id="IPR011990">
    <property type="entry name" value="TPR-like_helical_dom_sf"/>
</dbReference>
<dbReference type="GO" id="GO:0070063">
    <property type="term" value="F:RNA polymerase binding"/>
    <property type="evidence" value="ECO:0007669"/>
    <property type="project" value="InterPro"/>
</dbReference>
<protein>
    <recommendedName>
        <fullName evidence="4">Transcription elongation factor GreA</fullName>
    </recommendedName>
</protein>
<keyword evidence="8" id="KW-1185">Reference proteome</keyword>
<dbReference type="EMBL" id="JACHGJ010000001">
    <property type="protein sequence ID" value="MBB6478805.1"/>
    <property type="molecule type" value="Genomic_DNA"/>
</dbReference>
<dbReference type="PANTHER" id="PTHR30437:SF4">
    <property type="entry name" value="TRANSCRIPTION ELONGATION FACTOR GREA"/>
    <property type="match status" value="1"/>
</dbReference>
<dbReference type="SUPFAM" id="SSF46557">
    <property type="entry name" value="GreA transcript cleavage protein, N-terminal domain"/>
    <property type="match status" value="1"/>
</dbReference>
<evidence type="ECO:0000256" key="3">
    <source>
        <dbReference type="ARBA" id="ARBA00023163"/>
    </source>
</evidence>
<evidence type="ECO:0000256" key="4">
    <source>
        <dbReference type="RuleBase" id="RU000556"/>
    </source>
</evidence>
<dbReference type="InterPro" id="IPR006359">
    <property type="entry name" value="Tscrpt_elong_fac_GreA"/>
</dbReference>
<dbReference type="Gene3D" id="3.10.50.30">
    <property type="entry name" value="Transcription elongation factor, GreA/GreB, C-terminal domain"/>
    <property type="match status" value="1"/>
</dbReference>
<proteinExistence type="inferred from homology"/>
<comment type="caution">
    <text evidence="7">The sequence shown here is derived from an EMBL/GenBank/DDBJ whole genome shotgun (WGS) entry which is preliminary data.</text>
</comment>
<accession>A0A841R4L5</accession>
<keyword evidence="3 4" id="KW-0804">Transcription</keyword>
<dbReference type="Gene3D" id="1.25.40.10">
    <property type="entry name" value="Tetratricopeptide repeat domain"/>
    <property type="match status" value="1"/>
</dbReference>
<dbReference type="Proteomes" id="UP000587760">
    <property type="component" value="Unassembled WGS sequence"/>
</dbReference>
<comment type="function">
    <text evidence="4">Necessary for efficient RNA polymerase transcription elongation past template-encoded arresting sites. The arresting sites in DNA have the property of trapping a certain fraction of elongating RNA polymerases that pass through, resulting in locked ternary complexes. Cleavage of the nascent transcript by cleavage factors such as GreA or GreB allows the resumption of elongation from the new 3'terminus. GreA releases sequences of 2 to 3 nucleotides.</text>
</comment>
<evidence type="ECO:0000259" key="6">
    <source>
        <dbReference type="Pfam" id="PF03449"/>
    </source>
</evidence>
<feature type="domain" description="Transcription elongation factor GreA/GreB C-terminal" evidence="5">
    <location>
        <begin position="821"/>
        <end position="894"/>
    </location>
</feature>